<keyword evidence="2" id="KW-0732">Signal</keyword>
<dbReference type="Gene3D" id="3.10.100.10">
    <property type="entry name" value="Mannose-Binding Protein A, subunit A"/>
    <property type="match status" value="1"/>
</dbReference>
<feature type="chain" id="PRO_5047200021" description="C-type lectin domain-containing protein" evidence="2">
    <location>
        <begin position="18"/>
        <end position="241"/>
    </location>
</feature>
<dbReference type="EMBL" id="CAWYQH010000163">
    <property type="protein sequence ID" value="CAK8697100.1"/>
    <property type="molecule type" value="Genomic_DNA"/>
</dbReference>
<keyword evidence="4" id="KW-1185">Reference proteome</keyword>
<feature type="region of interest" description="Disordered" evidence="1">
    <location>
        <begin position="36"/>
        <end position="68"/>
    </location>
</feature>
<protein>
    <recommendedName>
        <fullName evidence="5">C-type lectin domain-containing protein</fullName>
    </recommendedName>
</protein>
<dbReference type="InterPro" id="IPR016186">
    <property type="entry name" value="C-type_lectin-like/link_sf"/>
</dbReference>
<organism evidence="3 4">
    <name type="scientific">Clavelina lepadiformis</name>
    <name type="common">Light-bulb sea squirt</name>
    <name type="synonym">Ascidia lepadiformis</name>
    <dbReference type="NCBI Taxonomy" id="159417"/>
    <lineage>
        <taxon>Eukaryota</taxon>
        <taxon>Metazoa</taxon>
        <taxon>Chordata</taxon>
        <taxon>Tunicata</taxon>
        <taxon>Ascidiacea</taxon>
        <taxon>Aplousobranchia</taxon>
        <taxon>Clavelinidae</taxon>
        <taxon>Clavelina</taxon>
    </lineage>
</organism>
<comment type="caution">
    <text evidence="3">The sequence shown here is derived from an EMBL/GenBank/DDBJ whole genome shotgun (WGS) entry which is preliminary data.</text>
</comment>
<gene>
    <name evidence="3" type="ORF">CVLEPA_LOCUS30380</name>
</gene>
<name>A0ABP0GZC5_CLALP</name>
<dbReference type="Proteomes" id="UP001642483">
    <property type="component" value="Unassembled WGS sequence"/>
</dbReference>
<proteinExistence type="predicted"/>
<accession>A0ABP0GZC5</accession>
<feature type="signal peptide" evidence="2">
    <location>
        <begin position="1"/>
        <end position="17"/>
    </location>
</feature>
<evidence type="ECO:0000256" key="2">
    <source>
        <dbReference type="SAM" id="SignalP"/>
    </source>
</evidence>
<evidence type="ECO:0000313" key="4">
    <source>
        <dbReference type="Proteomes" id="UP001642483"/>
    </source>
</evidence>
<sequence length="241" mass="27053">MKYVFCILLLLIGYGISDPADQHLICKPVNEAFESSTSESSTTNCDERATLQGKRGPQGVPGIPGPPGLTSATDYQRVKSMIEADLQDIKDKLKCREGVVVDKVCYWLPKRAGVKVTYDQAAALCVYHGARLAEVTSRKVYEALLGYTKKMFMIDIENKHKGYMRIWLNSNFQNRNVMLANGQRSNFVFWFPGHPAPVASHTQMGIHIQIKPGEPAGHEGMFNINRDVDYDIFAMCQFNLE</sequence>
<dbReference type="SUPFAM" id="SSF56436">
    <property type="entry name" value="C-type lectin-like"/>
    <property type="match status" value="1"/>
</dbReference>
<evidence type="ECO:0008006" key="5">
    <source>
        <dbReference type="Google" id="ProtNLM"/>
    </source>
</evidence>
<reference evidence="3 4" key="1">
    <citation type="submission" date="2024-02" db="EMBL/GenBank/DDBJ databases">
        <authorList>
            <person name="Daric V."/>
            <person name="Darras S."/>
        </authorList>
    </citation>
    <scope>NUCLEOTIDE SEQUENCE [LARGE SCALE GENOMIC DNA]</scope>
</reference>
<evidence type="ECO:0000256" key="1">
    <source>
        <dbReference type="SAM" id="MobiDB-lite"/>
    </source>
</evidence>
<dbReference type="InterPro" id="IPR016187">
    <property type="entry name" value="CTDL_fold"/>
</dbReference>
<evidence type="ECO:0000313" key="3">
    <source>
        <dbReference type="EMBL" id="CAK8697100.1"/>
    </source>
</evidence>